<evidence type="ECO:0000313" key="4">
    <source>
        <dbReference type="EMBL" id="SCU95972.1"/>
    </source>
</evidence>
<evidence type="ECO:0000256" key="2">
    <source>
        <dbReference type="ARBA" id="ARBA00022763"/>
    </source>
</evidence>
<dbReference type="GO" id="GO:0032798">
    <property type="term" value="C:Swi5-Sfr1 complex"/>
    <property type="evidence" value="ECO:0007669"/>
    <property type="project" value="TreeGrafter"/>
</dbReference>
<gene>
    <name evidence="4" type="ORF">LAME_0F14312G</name>
</gene>
<dbReference type="AlphaFoldDB" id="A0A1G4JXW0"/>
<dbReference type="PANTHER" id="PTHR28529">
    <property type="entry name" value="DNA REPAIR PROTEIN SWI5 HOMOLOG"/>
    <property type="match status" value="1"/>
</dbReference>
<protein>
    <submittedName>
        <fullName evidence="4">LAME_0F14312g1_1</fullName>
    </submittedName>
</protein>
<dbReference type="InterPro" id="IPR010760">
    <property type="entry name" value="DNA-repair_Swi5"/>
</dbReference>
<evidence type="ECO:0000256" key="3">
    <source>
        <dbReference type="ARBA" id="ARBA00023204"/>
    </source>
</evidence>
<proteinExistence type="inferred from homology"/>
<keyword evidence="3" id="KW-0234">DNA repair</keyword>
<sequence length="95" mass="11113">MTPENQEARLAKQKAAWDQLQRSNASLLEQFHRLSALNNVHDSPDRVIKEHISLLKKYNELRDTGLVLAQMIADEKQCKVKEVFEEMNYDMQDKV</sequence>
<dbReference type="OrthoDB" id="255837at2759"/>
<dbReference type="GO" id="GO:0000709">
    <property type="term" value="P:meiotic joint molecule formation"/>
    <property type="evidence" value="ECO:0007669"/>
    <property type="project" value="TreeGrafter"/>
</dbReference>
<dbReference type="EMBL" id="LT598477">
    <property type="protein sequence ID" value="SCU95972.1"/>
    <property type="molecule type" value="Genomic_DNA"/>
</dbReference>
<dbReference type="Proteomes" id="UP000191144">
    <property type="component" value="Chromosome F"/>
</dbReference>
<keyword evidence="5" id="KW-1185">Reference proteome</keyword>
<reference evidence="5" key="1">
    <citation type="submission" date="2016-03" db="EMBL/GenBank/DDBJ databases">
        <authorList>
            <person name="Devillers Hugo."/>
        </authorList>
    </citation>
    <scope>NUCLEOTIDE SEQUENCE [LARGE SCALE GENOMIC DNA]</scope>
</reference>
<dbReference type="Gene3D" id="1.20.5.170">
    <property type="match status" value="1"/>
</dbReference>
<dbReference type="PANTHER" id="PTHR28529:SF2">
    <property type="entry name" value="DNA REPAIR PROTEIN SWI5 HOMOLOG"/>
    <property type="match status" value="1"/>
</dbReference>
<keyword evidence="2" id="KW-0227">DNA damage</keyword>
<dbReference type="GO" id="GO:0034974">
    <property type="term" value="C:Swi5-Swi2 complex"/>
    <property type="evidence" value="ECO:0007669"/>
    <property type="project" value="TreeGrafter"/>
</dbReference>
<comment type="similarity">
    <text evidence="1">Belongs to the SWI5/SAE3 family.</text>
</comment>
<accession>A0A1G4JXW0</accession>
<organism evidence="4 5">
    <name type="scientific">Lachancea meyersii CBS 8951</name>
    <dbReference type="NCBI Taxonomy" id="1266667"/>
    <lineage>
        <taxon>Eukaryota</taxon>
        <taxon>Fungi</taxon>
        <taxon>Dikarya</taxon>
        <taxon>Ascomycota</taxon>
        <taxon>Saccharomycotina</taxon>
        <taxon>Saccharomycetes</taxon>
        <taxon>Saccharomycetales</taxon>
        <taxon>Saccharomycetaceae</taxon>
        <taxon>Lachancea</taxon>
    </lineage>
</organism>
<name>A0A1G4JXW0_9SACH</name>
<dbReference type="Pfam" id="PF07061">
    <property type="entry name" value="Swi5"/>
    <property type="match status" value="1"/>
</dbReference>
<dbReference type="GO" id="GO:0010772">
    <property type="term" value="P:meiotic DNA recombinase assembly involved in reciprocal meiotic recombination"/>
    <property type="evidence" value="ECO:0007669"/>
    <property type="project" value="TreeGrafter"/>
</dbReference>
<evidence type="ECO:0000313" key="5">
    <source>
        <dbReference type="Proteomes" id="UP000191144"/>
    </source>
</evidence>
<evidence type="ECO:0000256" key="1">
    <source>
        <dbReference type="ARBA" id="ARBA00008060"/>
    </source>
</evidence>